<dbReference type="SUPFAM" id="SSF52440">
    <property type="entry name" value="PreATP-grasp domain"/>
    <property type="match status" value="1"/>
</dbReference>
<dbReference type="PROSITE" id="PS00184">
    <property type="entry name" value="GARS"/>
    <property type="match status" value="1"/>
</dbReference>
<dbReference type="PANTHER" id="PTHR43472">
    <property type="entry name" value="PHOSPHORIBOSYLAMINE--GLYCINE LIGASE"/>
    <property type="match status" value="1"/>
</dbReference>
<dbReference type="Pfam" id="PF00487">
    <property type="entry name" value="FA_desaturase"/>
    <property type="match status" value="1"/>
</dbReference>
<evidence type="ECO:0000256" key="6">
    <source>
        <dbReference type="ARBA" id="ARBA00022755"/>
    </source>
</evidence>
<dbReference type="GO" id="GO:0005524">
    <property type="term" value="F:ATP binding"/>
    <property type="evidence" value="ECO:0007669"/>
    <property type="project" value="UniProtKB-UniRule"/>
</dbReference>
<dbReference type="EC" id="6.3.4.13" evidence="2"/>
<keyword evidence="4" id="KW-0479">Metal-binding</keyword>
<evidence type="ECO:0000256" key="10">
    <source>
        <dbReference type="ARBA" id="ARBA00042242"/>
    </source>
</evidence>
<dbReference type="UniPathway" id="UPA00074">
    <property type="reaction ID" value="UER00125"/>
</dbReference>
<proteinExistence type="inferred from homology"/>
<dbReference type="SMART" id="SM01209">
    <property type="entry name" value="GARS_A"/>
    <property type="match status" value="1"/>
</dbReference>
<organism evidence="17 18">
    <name type="scientific">Neonectria ditissima</name>
    <dbReference type="NCBI Taxonomy" id="78410"/>
    <lineage>
        <taxon>Eukaryota</taxon>
        <taxon>Fungi</taxon>
        <taxon>Dikarya</taxon>
        <taxon>Ascomycota</taxon>
        <taxon>Pezizomycotina</taxon>
        <taxon>Sordariomycetes</taxon>
        <taxon>Hypocreomycetidae</taxon>
        <taxon>Hypocreales</taxon>
        <taxon>Nectriaceae</taxon>
        <taxon>Neonectria</taxon>
    </lineage>
</organism>
<feature type="compositionally biased region" description="Basic and acidic residues" evidence="14">
    <location>
        <begin position="427"/>
        <end position="440"/>
    </location>
</feature>
<evidence type="ECO:0000313" key="18">
    <source>
        <dbReference type="Proteomes" id="UP000050424"/>
    </source>
</evidence>
<gene>
    <name evidence="17" type="ORF">AK830_g9998</name>
</gene>
<dbReference type="InterPro" id="IPR005804">
    <property type="entry name" value="FA_desaturase_dom"/>
</dbReference>
<feature type="region of interest" description="Disordered" evidence="14">
    <location>
        <begin position="421"/>
        <end position="472"/>
    </location>
</feature>
<evidence type="ECO:0000256" key="15">
    <source>
        <dbReference type="SAM" id="Phobius"/>
    </source>
</evidence>
<evidence type="ECO:0000256" key="7">
    <source>
        <dbReference type="ARBA" id="ARBA00022840"/>
    </source>
</evidence>
<dbReference type="InterPro" id="IPR020560">
    <property type="entry name" value="PRibGlycinamide_synth_C-dom"/>
</dbReference>
<dbReference type="Pfam" id="PF02844">
    <property type="entry name" value="GARS_N"/>
    <property type="match status" value="1"/>
</dbReference>
<dbReference type="NCBIfam" id="TIGR00877">
    <property type="entry name" value="purD"/>
    <property type="match status" value="1"/>
</dbReference>
<dbReference type="InterPro" id="IPR020562">
    <property type="entry name" value="PRibGlycinamide_synth_N"/>
</dbReference>
<dbReference type="GO" id="GO:0004637">
    <property type="term" value="F:phosphoribosylamine-glycine ligase activity"/>
    <property type="evidence" value="ECO:0007669"/>
    <property type="project" value="UniProtKB-EC"/>
</dbReference>
<evidence type="ECO:0000256" key="11">
    <source>
        <dbReference type="ARBA" id="ARBA00042864"/>
    </source>
</evidence>
<dbReference type="FunFam" id="3.30.470.20:FF:000018">
    <property type="entry name" value="Trifunctional purine biosynthetic protein adenosine-3"/>
    <property type="match status" value="1"/>
</dbReference>
<dbReference type="Gene3D" id="3.90.600.10">
    <property type="entry name" value="Phosphoribosylglycinamide synthetase, C-terminal domain"/>
    <property type="match status" value="1"/>
</dbReference>
<keyword evidence="15" id="KW-0812">Transmembrane</keyword>
<dbReference type="InterPro" id="IPR011054">
    <property type="entry name" value="Rudment_hybrid_motif"/>
</dbReference>
<dbReference type="Proteomes" id="UP000050424">
    <property type="component" value="Unassembled WGS sequence"/>
</dbReference>
<dbReference type="InterPro" id="IPR013815">
    <property type="entry name" value="ATP_grasp_subdomain_1"/>
</dbReference>
<dbReference type="InterPro" id="IPR037123">
    <property type="entry name" value="PRibGlycinamide_synth_C_sf"/>
</dbReference>
<keyword evidence="6" id="KW-0658">Purine biosynthesis</keyword>
<dbReference type="InterPro" id="IPR011761">
    <property type="entry name" value="ATP-grasp"/>
</dbReference>
<dbReference type="GO" id="GO:0006629">
    <property type="term" value="P:lipid metabolic process"/>
    <property type="evidence" value="ECO:0007669"/>
    <property type="project" value="InterPro"/>
</dbReference>
<dbReference type="InterPro" id="IPR000115">
    <property type="entry name" value="PRibGlycinamide_synth"/>
</dbReference>
<dbReference type="Pfam" id="PF02843">
    <property type="entry name" value="GARS_C"/>
    <property type="match status" value="1"/>
</dbReference>
<evidence type="ECO:0000256" key="5">
    <source>
        <dbReference type="ARBA" id="ARBA00022741"/>
    </source>
</evidence>
<dbReference type="AlphaFoldDB" id="A0A0N8H5M4"/>
<dbReference type="FunFam" id="3.30.1490.20:FF:000006">
    <property type="entry name" value="phosphoribosylamine--glycine ligase, chloroplastic-like"/>
    <property type="match status" value="1"/>
</dbReference>
<sequence length="944" mass="104021">MPDSPVPNDAGDHGSSLPELSIEEPSRSGFQTSDEPHPTDVIAGGPATTKVGIQELRDAIPPHCFKPNHLWSLFYLFRDLAYAVLLLYLYSKIPALVSQSPFRLLQYPLLIAYSFAQGLVWTGLWIIAHECGHSAFSTSSFVNDAIGFVLHSFLLAPYFSWKSTHRRHHLYAGHMDKDINYVPPLRDVYAAKLGLNPGQLDELGEDAPIVLFLRIILQQTIGWNWYILSNITCPPSALVKEGMPTWRHSHFDPWGALFRTSEVTAIILSDVGCLITLASLWALYKSTASIEQVFWIYIAPWTWVNHWIVMITYLHHTHPSIPKYTSQEWTFILGATATMDRYFSWPFGIIGTHFFHNISTDHVIHHLFSKIPHYYAREATNAIVPLLGQQYKRGAFGWDQLKLSFARCQWVEADEAKDNANLSTQEAGERASEKATEKSSGHSLWYRSGPSPSPEYRMRQSAQDEAACPPTPSEYSCNLIKNRIRSSKNMRVLLIGKGGREHALAWKLSQTAEHVFVVPGNGGTASMAPNVSNIANVAMSDFQGLVTLARDLAVELVLPGPDDVVVDGIADVFEAAGIPCFAPSKAAAKLEGSKTFAKDFMRRYDIPTAEYRNFEVYDQAKEYLSSLSHRIVIKVSGLAAGKGVVLPETSDEAQRELREIMVDKKFGDVGGEVVIEEFLSGDEISILTFSDGHTFKSLPPGQDHKRIFDGSRGPNTGGMGVYGPTDFVSPALMTQIEDEIIAPTLRGLQTDGHPFCGMLFTGVMITPAGPKVLEYNVRFGDPETQSLVPLIDPGTDLAEICLSCTNGTLSDQALRVQEGYACNVVVASAGYPGKYNEGEKINIVPCSKGGLPEAFLYSGEIDLLTIKTDTNIFHAGTILRDGHLETAGGRVFSVSAVRRTLPETVEAAYEGVRCITFSGMQYRTDIASSNASRGLASTQINAEE</sequence>
<dbReference type="GO" id="GO:0009113">
    <property type="term" value="P:purine nucleobase biosynthetic process"/>
    <property type="evidence" value="ECO:0007669"/>
    <property type="project" value="InterPro"/>
</dbReference>
<dbReference type="InterPro" id="IPR020561">
    <property type="entry name" value="PRibGlycinamid_synth_ATP-grasp"/>
</dbReference>
<dbReference type="Gene3D" id="3.30.470.20">
    <property type="entry name" value="ATP-grasp fold, B domain"/>
    <property type="match status" value="1"/>
</dbReference>
<comment type="catalytic activity">
    <reaction evidence="12">
        <text>2-formamido-N(1)-(5-O-phospho-beta-D-ribosyl)acetamidine + ATP = 5-amino-1-(5-phospho-beta-D-ribosyl)imidazole + ADP + phosphate + H(+)</text>
        <dbReference type="Rhea" id="RHEA:23032"/>
        <dbReference type="ChEBI" id="CHEBI:15378"/>
        <dbReference type="ChEBI" id="CHEBI:30616"/>
        <dbReference type="ChEBI" id="CHEBI:43474"/>
        <dbReference type="ChEBI" id="CHEBI:137981"/>
        <dbReference type="ChEBI" id="CHEBI:147287"/>
        <dbReference type="ChEBI" id="CHEBI:456216"/>
        <dbReference type="EC" id="6.3.3.1"/>
    </reaction>
</comment>
<dbReference type="GO" id="GO:0046872">
    <property type="term" value="F:metal ion binding"/>
    <property type="evidence" value="ECO:0007669"/>
    <property type="project" value="UniProtKB-KW"/>
</dbReference>
<dbReference type="EMBL" id="LKCW01000198">
    <property type="protein sequence ID" value="KPM36580.1"/>
    <property type="molecule type" value="Genomic_DNA"/>
</dbReference>
<feature type="transmembrane region" description="Helical" evidence="15">
    <location>
        <begin position="110"/>
        <end position="128"/>
    </location>
</feature>
<dbReference type="Pfam" id="PF01071">
    <property type="entry name" value="GARS_A"/>
    <property type="match status" value="1"/>
</dbReference>
<name>A0A0N8H5M4_9HYPO</name>
<evidence type="ECO:0000256" key="2">
    <source>
        <dbReference type="ARBA" id="ARBA00013255"/>
    </source>
</evidence>
<dbReference type="STRING" id="78410.A0A0N8H5M4"/>
<comment type="pathway">
    <text evidence="1">Purine metabolism; IMP biosynthesis via de novo pathway; N(1)-(5-phospho-D-ribosyl)glycinamide from 5-phospho-alpha-D-ribose 1-diphosphate: step 2/2.</text>
</comment>
<dbReference type="CDD" id="cd03507">
    <property type="entry name" value="Delta12-FADS-like"/>
    <property type="match status" value="1"/>
</dbReference>
<dbReference type="InterPro" id="IPR016185">
    <property type="entry name" value="PreATP-grasp_dom_sf"/>
</dbReference>
<feature type="transmembrane region" description="Helical" evidence="15">
    <location>
        <begin position="294"/>
        <end position="314"/>
    </location>
</feature>
<comment type="caution">
    <text evidence="17">The sequence shown here is derived from an EMBL/GenBank/DDBJ whole genome shotgun (WGS) entry which is preliminary data.</text>
</comment>
<dbReference type="SUPFAM" id="SSF56059">
    <property type="entry name" value="Glutathione synthetase ATP-binding domain-like"/>
    <property type="match status" value="1"/>
</dbReference>
<evidence type="ECO:0000256" key="4">
    <source>
        <dbReference type="ARBA" id="ARBA00022723"/>
    </source>
</evidence>
<comment type="similarity">
    <text evidence="9">Belongs to the GARS family.</text>
</comment>
<dbReference type="GO" id="GO:0006189">
    <property type="term" value="P:'de novo' IMP biosynthetic process"/>
    <property type="evidence" value="ECO:0007669"/>
    <property type="project" value="UniProtKB-UniPathway"/>
</dbReference>
<evidence type="ECO:0000256" key="9">
    <source>
        <dbReference type="ARBA" id="ARBA00038345"/>
    </source>
</evidence>
<feature type="domain" description="ATP-grasp" evidence="16">
    <location>
        <begin position="598"/>
        <end position="806"/>
    </location>
</feature>
<protein>
    <recommendedName>
        <fullName evidence="2">phosphoribosylamine--glycine ligase</fullName>
        <ecNumber evidence="2">6.3.4.13</ecNumber>
    </recommendedName>
    <alternativeName>
        <fullName evidence="10">Glycinamide ribonucleotide synthetase</fullName>
    </alternativeName>
    <alternativeName>
        <fullName evidence="11">Phosphoribosylglycinamide synthetase</fullName>
    </alternativeName>
</protein>
<evidence type="ECO:0000256" key="12">
    <source>
        <dbReference type="ARBA" id="ARBA00049057"/>
    </source>
</evidence>
<evidence type="ECO:0000256" key="14">
    <source>
        <dbReference type="SAM" id="MobiDB-lite"/>
    </source>
</evidence>
<evidence type="ECO:0000256" key="13">
    <source>
        <dbReference type="PROSITE-ProRule" id="PRU00409"/>
    </source>
</evidence>
<dbReference type="PROSITE" id="PS50975">
    <property type="entry name" value="ATP_GRASP"/>
    <property type="match status" value="1"/>
</dbReference>
<feature type="region of interest" description="Disordered" evidence="14">
    <location>
        <begin position="1"/>
        <end position="44"/>
    </location>
</feature>
<evidence type="ECO:0000313" key="17">
    <source>
        <dbReference type="EMBL" id="KPM36580.1"/>
    </source>
</evidence>
<reference evidence="17 18" key="1">
    <citation type="submission" date="2015-09" db="EMBL/GenBank/DDBJ databases">
        <title>Draft genome of a European isolate of the apple canker pathogen Neonectria ditissima.</title>
        <authorList>
            <person name="Gomez-Cortecero A."/>
            <person name="Harrison R.J."/>
            <person name="Armitage A.D."/>
        </authorList>
    </citation>
    <scope>NUCLEOTIDE SEQUENCE [LARGE SCALE GENOMIC DNA]</scope>
    <source>
        <strain evidence="17 18">R09/05</strain>
    </source>
</reference>
<dbReference type="Gene3D" id="3.30.1490.20">
    <property type="entry name" value="ATP-grasp fold, A domain"/>
    <property type="match status" value="1"/>
</dbReference>
<dbReference type="HAMAP" id="MF_00138">
    <property type="entry name" value="GARS"/>
    <property type="match status" value="1"/>
</dbReference>
<dbReference type="SMART" id="SM01210">
    <property type="entry name" value="GARS_C"/>
    <property type="match status" value="1"/>
</dbReference>
<keyword evidence="3" id="KW-0436">Ligase</keyword>
<dbReference type="SUPFAM" id="SSF51246">
    <property type="entry name" value="Rudiment single hybrid motif"/>
    <property type="match status" value="1"/>
</dbReference>
<evidence type="ECO:0000256" key="8">
    <source>
        <dbReference type="ARBA" id="ARBA00023211"/>
    </source>
</evidence>
<keyword evidence="7 13" id="KW-0067">ATP-binding</keyword>
<keyword evidence="8" id="KW-0464">Manganese</keyword>
<accession>A0A0N8H5M4</accession>
<keyword evidence="5 13" id="KW-0547">Nucleotide-binding</keyword>
<evidence type="ECO:0000259" key="16">
    <source>
        <dbReference type="PROSITE" id="PS50975"/>
    </source>
</evidence>
<dbReference type="Gene3D" id="3.40.50.20">
    <property type="match status" value="1"/>
</dbReference>
<feature type="transmembrane region" description="Helical" evidence="15">
    <location>
        <begin position="140"/>
        <end position="161"/>
    </location>
</feature>
<dbReference type="OrthoDB" id="2018833at2759"/>
<feature type="transmembrane region" description="Helical" evidence="15">
    <location>
        <begin position="70"/>
        <end position="90"/>
    </location>
</feature>
<keyword evidence="15" id="KW-1133">Transmembrane helix</keyword>
<dbReference type="InterPro" id="IPR020559">
    <property type="entry name" value="PRibGlycinamide_synth_CS"/>
</dbReference>
<evidence type="ECO:0000256" key="3">
    <source>
        <dbReference type="ARBA" id="ARBA00022598"/>
    </source>
</evidence>
<keyword evidence="18" id="KW-1185">Reference proteome</keyword>
<dbReference type="GO" id="GO:0004641">
    <property type="term" value="F:phosphoribosylformylglycinamidine cyclo-ligase activity"/>
    <property type="evidence" value="ECO:0007669"/>
    <property type="project" value="UniProtKB-EC"/>
</dbReference>
<keyword evidence="15" id="KW-0472">Membrane</keyword>
<dbReference type="PANTHER" id="PTHR43472:SF1">
    <property type="entry name" value="PHOSPHORIBOSYLAMINE--GLYCINE LIGASE, CHLOROPLASTIC"/>
    <property type="match status" value="1"/>
</dbReference>
<evidence type="ECO:0000256" key="1">
    <source>
        <dbReference type="ARBA" id="ARBA00005174"/>
    </source>
</evidence>